<evidence type="ECO:0000256" key="1">
    <source>
        <dbReference type="ARBA" id="ARBA00009477"/>
    </source>
</evidence>
<dbReference type="Pfam" id="PF25917">
    <property type="entry name" value="BSH_RND"/>
    <property type="match status" value="1"/>
</dbReference>
<dbReference type="InterPro" id="IPR058634">
    <property type="entry name" value="AaeA-lik-b-barrel"/>
</dbReference>
<sequence>MAGSSRVLGIVLRVAATLLVLAVAGVLAWAAWQHYVYAPWTRDARVQANIINIAPEVSGTVAEVAVADDGYVKRGDLLFRIEPVRFQNALIAAKASLRQAQAQQNFDARDARRLSSLPRGAVSNEDVQRAHAQAEASAAAVAQAQARVTQAQQDIEWATVRSPVNGYVTHLLLNEGDYAAEGSEVLTLVDADTFRVTAYFEETKLPHIQIGDRAEIRLMAGNGKFSGHVSSITRGIAVPNNAPGEQNLASVNPTFEWVRLAQRVPVTIRFDRDPRQLPLSVGLTATVHIRDDTETDDAADDDTLPHDGLVPPPEDVESSAAQAPAAQRLTRSGKIGTGA</sequence>
<protein>
    <submittedName>
        <fullName evidence="9">Efflux RND transporter periplasmic adaptor subunit</fullName>
    </submittedName>
</protein>
<dbReference type="Gene3D" id="2.40.30.170">
    <property type="match status" value="1"/>
</dbReference>
<evidence type="ECO:0000259" key="8">
    <source>
        <dbReference type="Pfam" id="PF25963"/>
    </source>
</evidence>
<evidence type="ECO:0000256" key="2">
    <source>
        <dbReference type="ARBA" id="ARBA00022692"/>
    </source>
</evidence>
<evidence type="ECO:0000313" key="10">
    <source>
        <dbReference type="Proteomes" id="UP001595462"/>
    </source>
</evidence>
<dbReference type="NCBIfam" id="TIGR01730">
    <property type="entry name" value="RND_mfp"/>
    <property type="match status" value="1"/>
</dbReference>
<evidence type="ECO:0000256" key="3">
    <source>
        <dbReference type="ARBA" id="ARBA00022989"/>
    </source>
</evidence>
<dbReference type="EMBL" id="JBHRSS010000003">
    <property type="protein sequence ID" value="MFC3103441.1"/>
    <property type="molecule type" value="Genomic_DNA"/>
</dbReference>
<gene>
    <name evidence="9" type="ORF">ACFOSU_05985</name>
</gene>
<evidence type="ECO:0000256" key="5">
    <source>
        <dbReference type="SAM" id="MobiDB-lite"/>
    </source>
</evidence>
<dbReference type="Pfam" id="PF25963">
    <property type="entry name" value="Beta-barrel_AAEA"/>
    <property type="match status" value="1"/>
</dbReference>
<proteinExistence type="inferred from homology"/>
<dbReference type="SUPFAM" id="SSF111369">
    <property type="entry name" value="HlyD-like secretion proteins"/>
    <property type="match status" value="1"/>
</dbReference>
<feature type="domain" description="Multidrug resistance protein MdtA-like barrel-sandwich hybrid" evidence="7">
    <location>
        <begin position="49"/>
        <end position="187"/>
    </location>
</feature>
<name>A0ABV7EPN0_9GAMM</name>
<dbReference type="PANTHER" id="PTHR30367">
    <property type="entry name" value="P-HYDROXYBENZOIC ACID EFFLUX PUMP SUBUNIT AAEA-RELATED"/>
    <property type="match status" value="1"/>
</dbReference>
<evidence type="ECO:0000313" key="9">
    <source>
        <dbReference type="EMBL" id="MFC3103441.1"/>
    </source>
</evidence>
<evidence type="ECO:0000256" key="6">
    <source>
        <dbReference type="SAM" id="Phobius"/>
    </source>
</evidence>
<comment type="caution">
    <text evidence="9">The sequence shown here is derived from an EMBL/GenBank/DDBJ whole genome shotgun (WGS) entry which is preliminary data.</text>
</comment>
<accession>A0ABV7EPN0</accession>
<keyword evidence="3 6" id="KW-1133">Transmembrane helix</keyword>
<comment type="similarity">
    <text evidence="1">Belongs to the membrane fusion protein (MFP) (TC 8.A.1) family.</text>
</comment>
<dbReference type="InterPro" id="IPR006143">
    <property type="entry name" value="RND_pump_MFP"/>
</dbReference>
<organism evidence="9 10">
    <name type="scientific">Salinisphaera aquimarina</name>
    <dbReference type="NCBI Taxonomy" id="2094031"/>
    <lineage>
        <taxon>Bacteria</taxon>
        <taxon>Pseudomonadati</taxon>
        <taxon>Pseudomonadota</taxon>
        <taxon>Gammaproteobacteria</taxon>
        <taxon>Salinisphaerales</taxon>
        <taxon>Salinisphaeraceae</taxon>
        <taxon>Salinisphaera</taxon>
    </lineage>
</organism>
<dbReference type="PANTHER" id="PTHR30367:SF1">
    <property type="entry name" value="MULTIDRUG RESISTANCE PROTEIN MDTN"/>
    <property type="match status" value="1"/>
</dbReference>
<reference evidence="10" key="1">
    <citation type="journal article" date="2019" name="Int. J. Syst. Evol. Microbiol.">
        <title>The Global Catalogue of Microorganisms (GCM) 10K type strain sequencing project: providing services to taxonomists for standard genome sequencing and annotation.</title>
        <authorList>
            <consortium name="The Broad Institute Genomics Platform"/>
            <consortium name="The Broad Institute Genome Sequencing Center for Infectious Disease"/>
            <person name="Wu L."/>
            <person name="Ma J."/>
        </authorList>
    </citation>
    <scope>NUCLEOTIDE SEQUENCE [LARGE SCALE GENOMIC DNA]</scope>
    <source>
        <strain evidence="10">KCTC 52640</strain>
    </source>
</reference>
<keyword evidence="10" id="KW-1185">Reference proteome</keyword>
<feature type="region of interest" description="Disordered" evidence="5">
    <location>
        <begin position="290"/>
        <end position="339"/>
    </location>
</feature>
<dbReference type="InterPro" id="IPR058625">
    <property type="entry name" value="MdtA-like_BSH"/>
</dbReference>
<evidence type="ECO:0000259" key="7">
    <source>
        <dbReference type="Pfam" id="PF25917"/>
    </source>
</evidence>
<evidence type="ECO:0000256" key="4">
    <source>
        <dbReference type="ARBA" id="ARBA00023136"/>
    </source>
</evidence>
<dbReference type="InterPro" id="IPR050393">
    <property type="entry name" value="MFP_Efflux_Pump"/>
</dbReference>
<dbReference type="Proteomes" id="UP001595462">
    <property type="component" value="Unassembled WGS sequence"/>
</dbReference>
<feature type="transmembrane region" description="Helical" evidence="6">
    <location>
        <begin position="7"/>
        <end position="32"/>
    </location>
</feature>
<keyword evidence="2 6" id="KW-0812">Transmembrane</keyword>
<keyword evidence="4 6" id="KW-0472">Membrane</keyword>
<dbReference type="Gene3D" id="2.40.50.100">
    <property type="match status" value="1"/>
</dbReference>
<dbReference type="RefSeq" id="WP_380687478.1">
    <property type="nucleotide sequence ID" value="NZ_JBHRSS010000003.1"/>
</dbReference>
<feature type="domain" description="p-hydroxybenzoic acid efflux pump subunit AaeA-like beta-barrel" evidence="8">
    <location>
        <begin position="193"/>
        <end position="289"/>
    </location>
</feature>
<feature type="compositionally biased region" description="Acidic residues" evidence="5">
    <location>
        <begin position="293"/>
        <end position="302"/>
    </location>
</feature>